<gene>
    <name evidence="3" type="ORF">AB8B22_05715</name>
</gene>
<dbReference type="Pfam" id="PF17930">
    <property type="entry name" value="LpxI_N"/>
    <property type="match status" value="1"/>
</dbReference>
<feature type="domain" description="LpxI N-terminal" evidence="2">
    <location>
        <begin position="3"/>
        <end position="130"/>
    </location>
</feature>
<dbReference type="Pfam" id="PF06230">
    <property type="entry name" value="LpxI_C"/>
    <property type="match status" value="1"/>
</dbReference>
<proteinExistence type="predicted"/>
<dbReference type="InterPro" id="IPR043167">
    <property type="entry name" value="LpxI_C_sf"/>
</dbReference>
<organism evidence="3">
    <name type="scientific">Leptotrichia rugosa</name>
    <dbReference type="NCBI Taxonomy" id="3239302"/>
    <lineage>
        <taxon>Bacteria</taxon>
        <taxon>Fusobacteriati</taxon>
        <taxon>Fusobacteriota</taxon>
        <taxon>Fusobacteriia</taxon>
        <taxon>Fusobacteriales</taxon>
        <taxon>Leptotrichiaceae</taxon>
        <taxon>Leptotrichia</taxon>
    </lineage>
</organism>
<dbReference type="AlphaFoldDB" id="A0AB39VF51"/>
<name>A0AB39VF51_9FUSO</name>
<feature type="domain" description="LpxI C-terminal" evidence="1">
    <location>
        <begin position="135"/>
        <end position="263"/>
    </location>
</feature>
<dbReference type="PANTHER" id="PTHR39962:SF1">
    <property type="entry name" value="LPXI FAMILY PROTEIN"/>
    <property type="match status" value="1"/>
</dbReference>
<dbReference type="KEGG" id="lrug:AB8B22_05715"/>
<dbReference type="InterPro" id="IPR041255">
    <property type="entry name" value="LpxI_N"/>
</dbReference>
<accession>A0AB39VF51</accession>
<protein>
    <submittedName>
        <fullName evidence="3">LpxI family protein</fullName>
    </submittedName>
</protein>
<dbReference type="InterPro" id="IPR010415">
    <property type="entry name" value="LpxI_C"/>
</dbReference>
<evidence type="ECO:0000259" key="1">
    <source>
        <dbReference type="Pfam" id="PF06230"/>
    </source>
</evidence>
<dbReference type="RefSeq" id="WP_369710396.1">
    <property type="nucleotide sequence ID" value="NZ_CP165644.1"/>
</dbReference>
<evidence type="ECO:0000259" key="2">
    <source>
        <dbReference type="Pfam" id="PF17930"/>
    </source>
</evidence>
<evidence type="ECO:0000313" key="3">
    <source>
        <dbReference type="EMBL" id="XDU65925.1"/>
    </source>
</evidence>
<dbReference type="Gene3D" id="3.40.140.80">
    <property type="match status" value="1"/>
</dbReference>
<reference evidence="3" key="1">
    <citation type="submission" date="2024-07" db="EMBL/GenBank/DDBJ databases">
        <authorList>
            <person name="Li X.-J."/>
            <person name="Wang X."/>
        </authorList>
    </citation>
    <scope>NUCLEOTIDE SEQUENCE</scope>
    <source>
        <strain evidence="3">HSP-334</strain>
    </source>
</reference>
<dbReference type="InterPro" id="IPR053174">
    <property type="entry name" value="LpxI"/>
</dbReference>
<dbReference type="Gene3D" id="3.40.50.20">
    <property type="match status" value="1"/>
</dbReference>
<dbReference type="PANTHER" id="PTHR39962">
    <property type="entry name" value="BLL4848 PROTEIN"/>
    <property type="match status" value="1"/>
</dbReference>
<sequence>MEKVGLIAGNGKLPELFLNACQKKGIEIFCVYLFESVEESVKNYKNSVKYSVAQVGKIISYFKKNNVSHLIMLGKVEKNLIFSNLKFDLTATKILLSTKNKKDKNILKAIIDYIESENITVLPQNYLLDEFMASEEVYTKASPDKNEKKTIEIGIEAAKMLTSIDAGQTVVVKNESVIALEGVEGTDRTILRGGELAGKKCIVVKMARNDQDYRIDIPTIGLETVKRVAQINGRGIVIEADKMMFIDKEEVIDFANKNKIFIVGIKF</sequence>
<dbReference type="EMBL" id="CP165644">
    <property type="protein sequence ID" value="XDU65925.1"/>
    <property type="molecule type" value="Genomic_DNA"/>
</dbReference>